<evidence type="ECO:0000313" key="4">
    <source>
        <dbReference type="Proteomes" id="UP000466307"/>
    </source>
</evidence>
<keyword evidence="2" id="KW-1133">Transmembrane helix</keyword>
<feature type="compositionally biased region" description="Pro residues" evidence="1">
    <location>
        <begin position="1"/>
        <end position="15"/>
    </location>
</feature>
<feature type="transmembrane region" description="Helical" evidence="2">
    <location>
        <begin position="156"/>
        <end position="178"/>
    </location>
</feature>
<name>A0A7K3LR89_9ACTN</name>
<evidence type="ECO:0000313" key="3">
    <source>
        <dbReference type="EMBL" id="NDK90765.1"/>
    </source>
</evidence>
<sequence>MTHPPNPFGPDPFSPNPARHNPFAPGNVDPSGNDLFRPAAPTESSPPANPFEPPAPVPAWAGTPPPHPGGPATFGTPAPGHLGIPAAAPVHTPRPPAIVLSAAALTAAGLLVVVQTVFGVIAVSRVRASADAALDADPTGTADRVAGTWVDTGHSIGIGATIALGVIFAASYALFTIGTWRGHRWPRYAAIFLAVLSLFGLLAGPVVMAIVVCGLLATAGLWLPPSRRYTEQRPAAR</sequence>
<dbReference type="EMBL" id="JAADZU010000046">
    <property type="protein sequence ID" value="NDK90765.1"/>
    <property type="molecule type" value="Genomic_DNA"/>
</dbReference>
<organism evidence="3 4">
    <name type="scientific">Gordonia desulfuricans</name>
    <dbReference type="NCBI Taxonomy" id="89051"/>
    <lineage>
        <taxon>Bacteria</taxon>
        <taxon>Bacillati</taxon>
        <taxon>Actinomycetota</taxon>
        <taxon>Actinomycetes</taxon>
        <taxon>Mycobacteriales</taxon>
        <taxon>Gordoniaceae</taxon>
        <taxon>Gordonia</taxon>
    </lineage>
</organism>
<keyword evidence="2" id="KW-0472">Membrane</keyword>
<feature type="transmembrane region" description="Helical" evidence="2">
    <location>
        <begin position="190"/>
        <end position="223"/>
    </location>
</feature>
<gene>
    <name evidence="3" type="ORF">GYA93_14410</name>
</gene>
<evidence type="ECO:0000256" key="1">
    <source>
        <dbReference type="SAM" id="MobiDB-lite"/>
    </source>
</evidence>
<keyword evidence="2" id="KW-0812">Transmembrane</keyword>
<feature type="transmembrane region" description="Helical" evidence="2">
    <location>
        <begin position="97"/>
        <end position="121"/>
    </location>
</feature>
<dbReference type="RefSeq" id="WP_059036582.1">
    <property type="nucleotide sequence ID" value="NZ_JAADZU010000046.1"/>
</dbReference>
<proteinExistence type="predicted"/>
<accession>A0A7K3LR89</accession>
<protein>
    <submittedName>
        <fullName evidence="3">Uncharacterized protein</fullName>
    </submittedName>
</protein>
<comment type="caution">
    <text evidence="3">The sequence shown here is derived from an EMBL/GenBank/DDBJ whole genome shotgun (WGS) entry which is preliminary data.</text>
</comment>
<feature type="compositionally biased region" description="Low complexity" evidence="1">
    <location>
        <begin position="70"/>
        <end position="80"/>
    </location>
</feature>
<feature type="region of interest" description="Disordered" evidence="1">
    <location>
        <begin position="1"/>
        <end position="88"/>
    </location>
</feature>
<feature type="compositionally biased region" description="Pro residues" evidence="1">
    <location>
        <begin position="47"/>
        <end position="69"/>
    </location>
</feature>
<dbReference type="AlphaFoldDB" id="A0A7K3LR89"/>
<dbReference type="Proteomes" id="UP000466307">
    <property type="component" value="Unassembled WGS sequence"/>
</dbReference>
<keyword evidence="4" id="KW-1185">Reference proteome</keyword>
<reference evidence="3 4" key="1">
    <citation type="submission" date="2020-01" db="EMBL/GenBank/DDBJ databases">
        <title>Investigation of new actinobacteria for the biodesulphurisation of diesel fuel.</title>
        <authorList>
            <person name="Athi Narayanan S.M."/>
        </authorList>
    </citation>
    <scope>NUCLEOTIDE SEQUENCE [LARGE SCALE GENOMIC DNA]</scope>
    <source>
        <strain evidence="3 4">213E</strain>
    </source>
</reference>
<evidence type="ECO:0000256" key="2">
    <source>
        <dbReference type="SAM" id="Phobius"/>
    </source>
</evidence>